<evidence type="ECO:0000259" key="6">
    <source>
        <dbReference type="Pfam" id="PF25869"/>
    </source>
</evidence>
<comment type="similarity">
    <text evidence="1">Belongs to the membrane fusion protein (MFP) (TC 8.A.1) family.</text>
</comment>
<dbReference type="InterPro" id="IPR006143">
    <property type="entry name" value="RND_pump_MFP"/>
</dbReference>
<evidence type="ECO:0000256" key="2">
    <source>
        <dbReference type="ARBA" id="ARBA00022448"/>
    </source>
</evidence>
<dbReference type="InterPro" id="IPR045800">
    <property type="entry name" value="HMBD"/>
</dbReference>
<dbReference type="GO" id="GO:0016020">
    <property type="term" value="C:membrane"/>
    <property type="evidence" value="ECO:0007669"/>
    <property type="project" value="InterPro"/>
</dbReference>
<dbReference type="Pfam" id="PF25919">
    <property type="entry name" value="BSH_CusB"/>
    <property type="match status" value="1"/>
</dbReference>
<keyword evidence="4" id="KW-0812">Transmembrane</keyword>
<evidence type="ECO:0000259" key="7">
    <source>
        <dbReference type="Pfam" id="PF25919"/>
    </source>
</evidence>
<dbReference type="InterPro" id="IPR058791">
    <property type="entry name" value="3HB_CusB"/>
</dbReference>
<dbReference type="Gene3D" id="2.40.30.170">
    <property type="match status" value="1"/>
</dbReference>
<dbReference type="GO" id="GO:0015679">
    <property type="term" value="P:plasma membrane copper ion transport"/>
    <property type="evidence" value="ECO:0007669"/>
    <property type="project" value="TreeGrafter"/>
</dbReference>
<dbReference type="InterPro" id="IPR058790">
    <property type="entry name" value="BSH_CusB"/>
</dbReference>
<keyword evidence="4" id="KW-0472">Membrane</keyword>
<dbReference type="FunFam" id="2.40.30.170:FF:000010">
    <property type="entry name" value="Efflux RND transporter periplasmic adaptor subunit"/>
    <property type="match status" value="1"/>
</dbReference>
<dbReference type="Pfam" id="PF25869">
    <property type="entry name" value="3HB_CusB"/>
    <property type="match status" value="1"/>
</dbReference>
<organism evidence="9 10">
    <name type="scientific">Dysgonomonas hofstadii</name>
    <dbReference type="NCBI Taxonomy" id="637886"/>
    <lineage>
        <taxon>Bacteria</taxon>
        <taxon>Pseudomonadati</taxon>
        <taxon>Bacteroidota</taxon>
        <taxon>Bacteroidia</taxon>
        <taxon>Bacteroidales</taxon>
        <taxon>Dysgonomonadaceae</taxon>
        <taxon>Dysgonomonas</taxon>
    </lineage>
</organism>
<dbReference type="GO" id="GO:0022857">
    <property type="term" value="F:transmembrane transporter activity"/>
    <property type="evidence" value="ECO:0007669"/>
    <property type="project" value="InterPro"/>
</dbReference>
<feature type="domain" description="CusB-like three alpha-helical bundle" evidence="6">
    <location>
        <begin position="171"/>
        <end position="220"/>
    </location>
</feature>
<comment type="caution">
    <text evidence="9">The sequence shown here is derived from an EMBL/GenBank/DDBJ whole genome shotgun (WGS) entry which is preliminary data.</text>
</comment>
<dbReference type="Pfam" id="PF25954">
    <property type="entry name" value="Beta-barrel_RND_2"/>
    <property type="match status" value="1"/>
</dbReference>
<dbReference type="GO" id="GO:0046914">
    <property type="term" value="F:transition metal ion binding"/>
    <property type="evidence" value="ECO:0007669"/>
    <property type="project" value="TreeGrafter"/>
</dbReference>
<evidence type="ECO:0000256" key="3">
    <source>
        <dbReference type="SAM" id="MobiDB-lite"/>
    </source>
</evidence>
<evidence type="ECO:0000313" key="10">
    <source>
        <dbReference type="Proteomes" id="UP000555103"/>
    </source>
</evidence>
<dbReference type="GO" id="GO:0030288">
    <property type="term" value="C:outer membrane-bounded periplasmic space"/>
    <property type="evidence" value="ECO:0007669"/>
    <property type="project" value="TreeGrafter"/>
</dbReference>
<evidence type="ECO:0000259" key="8">
    <source>
        <dbReference type="Pfam" id="PF25954"/>
    </source>
</evidence>
<feature type="domain" description="CusB-like beta-barrel" evidence="8">
    <location>
        <begin position="258"/>
        <end position="333"/>
    </location>
</feature>
<dbReference type="GO" id="GO:0060003">
    <property type="term" value="P:copper ion export"/>
    <property type="evidence" value="ECO:0007669"/>
    <property type="project" value="TreeGrafter"/>
</dbReference>
<name>A0A840CZZ0_9BACT</name>
<feature type="region of interest" description="Disordered" evidence="3">
    <location>
        <begin position="422"/>
        <end position="461"/>
    </location>
</feature>
<accession>A0A840CZZ0</accession>
<dbReference type="InterPro" id="IPR058792">
    <property type="entry name" value="Beta-barrel_RND_2"/>
</dbReference>
<dbReference type="EMBL" id="JACIEP010000026">
    <property type="protein sequence ID" value="MBB4038245.1"/>
    <property type="molecule type" value="Genomic_DNA"/>
</dbReference>
<reference evidence="9 10" key="1">
    <citation type="submission" date="2020-08" db="EMBL/GenBank/DDBJ databases">
        <title>Genomic Encyclopedia of Type Strains, Phase IV (KMG-IV): sequencing the most valuable type-strain genomes for metagenomic binning, comparative biology and taxonomic classification.</title>
        <authorList>
            <person name="Goeker M."/>
        </authorList>
    </citation>
    <scope>NUCLEOTIDE SEQUENCE [LARGE SCALE GENOMIC DNA]</scope>
    <source>
        <strain evidence="9 10">DSM 104969</strain>
    </source>
</reference>
<protein>
    <submittedName>
        <fullName evidence="9">Cu(I)/Ag(I) efflux system membrane fusion protein</fullName>
    </submittedName>
</protein>
<dbReference type="SUPFAM" id="SSF111369">
    <property type="entry name" value="HlyD-like secretion proteins"/>
    <property type="match status" value="1"/>
</dbReference>
<proteinExistence type="inferred from homology"/>
<evidence type="ECO:0000259" key="5">
    <source>
        <dbReference type="Pfam" id="PF19335"/>
    </source>
</evidence>
<dbReference type="NCBIfam" id="TIGR01730">
    <property type="entry name" value="RND_mfp"/>
    <property type="match status" value="1"/>
</dbReference>
<gene>
    <name evidence="9" type="ORF">GGR21_004177</name>
</gene>
<dbReference type="Pfam" id="PF19335">
    <property type="entry name" value="HMBD"/>
    <property type="match status" value="1"/>
</dbReference>
<feature type="domain" description="Heavy metal binding" evidence="5">
    <location>
        <begin position="55"/>
        <end position="80"/>
    </location>
</feature>
<evidence type="ECO:0000256" key="1">
    <source>
        <dbReference type="ARBA" id="ARBA00009477"/>
    </source>
</evidence>
<keyword evidence="2" id="KW-0813">Transport</keyword>
<dbReference type="AlphaFoldDB" id="A0A840CZZ0"/>
<sequence length="461" mass="50522">METNKFKKIINNNYIKYGLILIAGLFIGWLIFGGSSNNHNEVTEHVHEEGTEQIWTCAMHPQIRQNKPGKCPICGMDLIPLKTSDSADEAIDPKAIQLSKEAAALANIQTTVISRQNPIKDIQLYGTIQADERLSQSQTSHVSGRIEKLFINFTGESVKQGQTIATIYSPELLSAQQELLEAAKMQSVQPALIQAAREKLRLWKLTDEQIARVEQSGNVSALVEIKANTGGIVVSKKVSQGDYINQGSVLFDIANLSQVWAMFDAYEVDLPFLKVGDKIDFTLQAVPGKTFTGRISFIDPILDRTTRTAKIRVETANSGMQLKPEMYANAIIKAPLKQFNNEVVIPKSSVLWTGKRSIVYVKQPNTQSPAFMLHEIELGPSLGDSYVVLSGVNEGDEIVTNGAFTIDASAQLEGKRSMMNTEASRPVTGHEGHNMSGGSSGTNQSETSTGHEGHDMSSMQK</sequence>
<dbReference type="Proteomes" id="UP000555103">
    <property type="component" value="Unassembled WGS sequence"/>
</dbReference>
<keyword evidence="4" id="KW-1133">Transmembrane helix</keyword>
<feature type="domain" description="CusB-like barrel-sandwich hybrid" evidence="7">
    <location>
        <begin position="140"/>
        <end position="254"/>
    </location>
</feature>
<dbReference type="InterPro" id="IPR051909">
    <property type="entry name" value="MFP_Cation_Efflux"/>
</dbReference>
<dbReference type="PANTHER" id="PTHR30097">
    <property type="entry name" value="CATION EFFLUX SYSTEM PROTEIN CUSB"/>
    <property type="match status" value="1"/>
</dbReference>
<dbReference type="PANTHER" id="PTHR30097:SF15">
    <property type="entry name" value="CATION EFFLUX SYSTEM PROTEIN CUSB"/>
    <property type="match status" value="1"/>
</dbReference>
<dbReference type="Gene3D" id="6.10.140.730">
    <property type="match status" value="1"/>
</dbReference>
<evidence type="ECO:0000256" key="4">
    <source>
        <dbReference type="SAM" id="Phobius"/>
    </source>
</evidence>
<keyword evidence="10" id="KW-1185">Reference proteome</keyword>
<dbReference type="Gene3D" id="2.40.420.20">
    <property type="match status" value="1"/>
</dbReference>
<feature type="transmembrane region" description="Helical" evidence="4">
    <location>
        <begin position="14"/>
        <end position="32"/>
    </location>
</feature>
<evidence type="ECO:0000313" key="9">
    <source>
        <dbReference type="EMBL" id="MBB4038245.1"/>
    </source>
</evidence>